<evidence type="ECO:0000313" key="7">
    <source>
        <dbReference type="Proteomes" id="UP000554837"/>
    </source>
</evidence>
<dbReference type="InterPro" id="IPR000914">
    <property type="entry name" value="SBP_5_dom"/>
</dbReference>
<dbReference type="SUPFAM" id="SSF53850">
    <property type="entry name" value="Periplasmic binding protein-like II"/>
    <property type="match status" value="1"/>
</dbReference>
<dbReference type="EMBL" id="JACHHO010000002">
    <property type="protein sequence ID" value="MBB5204254.1"/>
    <property type="molecule type" value="Genomic_DNA"/>
</dbReference>
<protein>
    <submittedName>
        <fullName evidence="6">Peptide/nickel transport system substrate-binding protein</fullName>
    </submittedName>
</protein>
<evidence type="ECO:0000256" key="1">
    <source>
        <dbReference type="ARBA" id="ARBA00005695"/>
    </source>
</evidence>
<dbReference type="GO" id="GO:0030288">
    <property type="term" value="C:outer membrane-bounded periplasmic space"/>
    <property type="evidence" value="ECO:0007669"/>
    <property type="project" value="UniProtKB-ARBA"/>
</dbReference>
<dbReference type="RefSeq" id="WP_138856048.1">
    <property type="nucleotide sequence ID" value="NZ_CP040709.1"/>
</dbReference>
<dbReference type="OrthoDB" id="9801799at2"/>
<dbReference type="Proteomes" id="UP000554837">
    <property type="component" value="Unassembled WGS sequence"/>
</dbReference>
<dbReference type="PIRSF" id="PIRSF002741">
    <property type="entry name" value="MppA"/>
    <property type="match status" value="1"/>
</dbReference>
<proteinExistence type="inferred from homology"/>
<dbReference type="Pfam" id="PF00496">
    <property type="entry name" value="SBP_bac_5"/>
    <property type="match status" value="1"/>
</dbReference>
<dbReference type="PANTHER" id="PTHR30290:SF9">
    <property type="entry name" value="OLIGOPEPTIDE-BINDING PROTEIN APPA"/>
    <property type="match status" value="1"/>
</dbReference>
<feature type="chain" id="PRO_5032512527" evidence="4">
    <location>
        <begin position="27"/>
        <end position="533"/>
    </location>
</feature>
<dbReference type="GO" id="GO:0043190">
    <property type="term" value="C:ATP-binding cassette (ABC) transporter complex"/>
    <property type="evidence" value="ECO:0007669"/>
    <property type="project" value="InterPro"/>
</dbReference>
<dbReference type="CDD" id="cd08498">
    <property type="entry name" value="PBP2_NikA_DppA_OppA_like_2"/>
    <property type="match status" value="1"/>
</dbReference>
<dbReference type="InterPro" id="IPR030678">
    <property type="entry name" value="Peptide/Ni-bd"/>
</dbReference>
<feature type="domain" description="Solute-binding protein family 5" evidence="5">
    <location>
        <begin position="74"/>
        <end position="448"/>
    </location>
</feature>
<dbReference type="InterPro" id="IPR039424">
    <property type="entry name" value="SBP_5"/>
</dbReference>
<dbReference type="Gene3D" id="3.10.105.10">
    <property type="entry name" value="Dipeptide-binding Protein, Domain 3"/>
    <property type="match status" value="1"/>
</dbReference>
<organism evidence="6 7">
    <name type="scientific">Inhella inkyongensis</name>
    <dbReference type="NCBI Taxonomy" id="392593"/>
    <lineage>
        <taxon>Bacteria</taxon>
        <taxon>Pseudomonadati</taxon>
        <taxon>Pseudomonadota</taxon>
        <taxon>Betaproteobacteria</taxon>
        <taxon>Burkholderiales</taxon>
        <taxon>Sphaerotilaceae</taxon>
        <taxon>Inhella</taxon>
    </lineage>
</organism>
<keyword evidence="3 4" id="KW-0732">Signal</keyword>
<dbReference type="AlphaFoldDB" id="A0A840S635"/>
<sequence>MSLVAPALARTPIATLLAAAALCLSAASPASTLRWAAQNDVLTLDPHSQNHNTTSAILQHSYEGLTRFSKDYQVEGALASEWKAITPTQIRFSLRKGVKFHDGSPFTADDVVFSFQRVKAPTSNMHAFVAGVKEIKKIDAHTVDLILERPDPILTRTIVGFRIVSKAWAEKNKATQPPNFKAKEENYATRNAMGTGPYKITGWQPEQRITLVQNKDWWDAKNASNVSEVIYSPIKSDQTRVAAFLSGEIDLLTDLPTQDFAKLKADPKHKLIEGNEVRTIFLVMDQGSDEIKGSNIKGANPFKDKRVREALSIAIDRQGIQRAIMRGLSLPAMTMLAPGVNGHNPQLDAAPKADPERAKKLLAEAGYANGFEVPLNCPNNRYVNDEEVCQAIVSMWARIGVKAKLATESFASYSPKLQNFEFPLFLYGWGVNTFDALYTLQALAHTRTGGADGNNNYWKLSDGRLDTLITDIKIEMEPVKRNALINAVQQRIKDETYFIPLHHQVRPWAMKPAVTSLHRADDKPEARFTSIKK</sequence>
<comment type="caution">
    <text evidence="6">The sequence shown here is derived from an EMBL/GenBank/DDBJ whole genome shotgun (WGS) entry which is preliminary data.</text>
</comment>
<reference evidence="6 7" key="1">
    <citation type="submission" date="2020-08" db="EMBL/GenBank/DDBJ databases">
        <title>Genomic Encyclopedia of Type Strains, Phase IV (KMG-IV): sequencing the most valuable type-strain genomes for metagenomic binning, comparative biology and taxonomic classification.</title>
        <authorList>
            <person name="Goeker M."/>
        </authorList>
    </citation>
    <scope>NUCLEOTIDE SEQUENCE [LARGE SCALE GENOMIC DNA]</scope>
    <source>
        <strain evidence="6 7">DSM 23958</strain>
    </source>
</reference>
<evidence type="ECO:0000256" key="2">
    <source>
        <dbReference type="ARBA" id="ARBA00022448"/>
    </source>
</evidence>
<keyword evidence="7" id="KW-1185">Reference proteome</keyword>
<evidence type="ECO:0000259" key="5">
    <source>
        <dbReference type="Pfam" id="PF00496"/>
    </source>
</evidence>
<name>A0A840S635_9BURK</name>
<comment type="similarity">
    <text evidence="1">Belongs to the bacterial solute-binding protein 5 family.</text>
</comment>
<accession>A0A840S635</accession>
<dbReference type="PANTHER" id="PTHR30290">
    <property type="entry name" value="PERIPLASMIC BINDING COMPONENT OF ABC TRANSPORTER"/>
    <property type="match status" value="1"/>
</dbReference>
<keyword evidence="2" id="KW-0813">Transport</keyword>
<evidence type="ECO:0000256" key="4">
    <source>
        <dbReference type="SAM" id="SignalP"/>
    </source>
</evidence>
<feature type="signal peptide" evidence="4">
    <location>
        <begin position="1"/>
        <end position="26"/>
    </location>
</feature>
<dbReference type="GO" id="GO:1904680">
    <property type="term" value="F:peptide transmembrane transporter activity"/>
    <property type="evidence" value="ECO:0007669"/>
    <property type="project" value="TreeGrafter"/>
</dbReference>
<gene>
    <name evidence="6" type="ORF">HNQ51_001568</name>
</gene>
<dbReference type="Gene3D" id="3.40.190.10">
    <property type="entry name" value="Periplasmic binding protein-like II"/>
    <property type="match status" value="1"/>
</dbReference>
<evidence type="ECO:0000313" key="6">
    <source>
        <dbReference type="EMBL" id="MBB5204254.1"/>
    </source>
</evidence>
<dbReference type="GO" id="GO:0015833">
    <property type="term" value="P:peptide transport"/>
    <property type="evidence" value="ECO:0007669"/>
    <property type="project" value="TreeGrafter"/>
</dbReference>
<evidence type="ECO:0000256" key="3">
    <source>
        <dbReference type="ARBA" id="ARBA00022729"/>
    </source>
</evidence>